<feature type="transmembrane region" description="Helical" evidence="1">
    <location>
        <begin position="272"/>
        <end position="294"/>
    </location>
</feature>
<feature type="transmembrane region" description="Helical" evidence="1">
    <location>
        <begin position="6"/>
        <end position="25"/>
    </location>
</feature>
<dbReference type="InterPro" id="IPR029044">
    <property type="entry name" value="Nucleotide-diphossugar_trans"/>
</dbReference>
<sequence length="364" mass="40028">MGWLEVSLLVRWLLGWILALSLPSLPASMPLHQRTVSVLIPARNEAATLPNLLAALSNQVLRPAEVIVVDDDSSDGTATIARQSADTLAIKVIQPPPLPEGWCGKTWALHHGVQASRGDVLVFLDADTEPAPQFLQRLLAQHEQQGGLVSVQPYHRTEKPYEQLSLLFNLVGLMAVRLGPGCGVAFGPAMVSSRADYLRAGGHEAVADKVVEDWFLAHRYEQLGLPVSAWLGSDSIAYRMYPGGLADMVAGFDKNFATAAGEVRWPWMLAMLLWLSGLFWAAWCLPAALLGWPLVGPPAIGPNALIYGAFAVQLLLLSRRVGRFHWINLIFPIPVLFFLGVFILAIFKLERGHVEWKGRRFKAR</sequence>
<keyword evidence="1" id="KW-0472">Membrane</keyword>
<dbReference type="Gene3D" id="3.90.550.10">
    <property type="entry name" value="Spore Coat Polysaccharide Biosynthesis Protein SpsA, Chain A"/>
    <property type="match status" value="1"/>
</dbReference>
<feature type="transmembrane region" description="Helical" evidence="1">
    <location>
        <begin position="300"/>
        <end position="317"/>
    </location>
</feature>
<organism evidence="3 4">
    <name type="scientific">Cyanobium usitatum str. Tous</name>
    <dbReference type="NCBI Taxonomy" id="2116684"/>
    <lineage>
        <taxon>Bacteria</taxon>
        <taxon>Bacillati</taxon>
        <taxon>Cyanobacteriota</taxon>
        <taxon>Cyanophyceae</taxon>
        <taxon>Synechococcales</taxon>
        <taxon>Prochlorococcaceae</taxon>
        <taxon>Cyanobium</taxon>
    </lineage>
</organism>
<feature type="transmembrane region" description="Helical" evidence="1">
    <location>
        <begin position="329"/>
        <end position="347"/>
    </location>
</feature>
<protein>
    <submittedName>
        <fullName evidence="3">Glycosyl transferase family 2</fullName>
    </submittedName>
</protein>
<keyword evidence="3" id="KW-0808">Transferase</keyword>
<dbReference type="InterPro" id="IPR001173">
    <property type="entry name" value="Glyco_trans_2-like"/>
</dbReference>
<dbReference type="AlphaFoldDB" id="A0A2P7MR99"/>
<dbReference type="OrthoDB" id="9806525at2"/>
<dbReference type="PANTHER" id="PTHR43646">
    <property type="entry name" value="GLYCOSYLTRANSFERASE"/>
    <property type="match status" value="1"/>
</dbReference>
<keyword evidence="4" id="KW-1185">Reference proteome</keyword>
<proteinExistence type="predicted"/>
<dbReference type="SUPFAM" id="SSF53448">
    <property type="entry name" value="Nucleotide-diphospho-sugar transferases"/>
    <property type="match status" value="1"/>
</dbReference>
<reference evidence="3 4" key="1">
    <citation type="journal article" date="2018" name="Environ. Microbiol.">
        <title>Ecological and genomic features of two widespread freshwater picocyanobacteria.</title>
        <authorList>
            <person name="Cabello-Yeves P.J."/>
            <person name="Picazo A."/>
            <person name="Camacho A."/>
            <person name="Callieri C."/>
            <person name="Rosselli R."/>
            <person name="Roda-Garcia J.J."/>
            <person name="Coutinho F.H."/>
            <person name="Rodriguez-Valera F."/>
        </authorList>
    </citation>
    <scope>NUCLEOTIDE SEQUENCE [LARGE SCALE GENOMIC DNA]</scope>
    <source>
        <strain evidence="3 4">Tous</strain>
    </source>
</reference>
<dbReference type="PANTHER" id="PTHR43646:SF3">
    <property type="entry name" value="SLR1566 PROTEIN"/>
    <property type="match status" value="1"/>
</dbReference>
<dbReference type="GO" id="GO:0016740">
    <property type="term" value="F:transferase activity"/>
    <property type="evidence" value="ECO:0007669"/>
    <property type="project" value="UniProtKB-KW"/>
</dbReference>
<evidence type="ECO:0000313" key="3">
    <source>
        <dbReference type="EMBL" id="PSJ03739.1"/>
    </source>
</evidence>
<name>A0A2P7MR99_9CYAN</name>
<dbReference type="EMBL" id="PXXO01000017">
    <property type="protein sequence ID" value="PSJ03739.1"/>
    <property type="molecule type" value="Genomic_DNA"/>
</dbReference>
<gene>
    <name evidence="3" type="ORF">C7K55_12115</name>
</gene>
<dbReference type="CDD" id="cd00761">
    <property type="entry name" value="Glyco_tranf_GTA_type"/>
    <property type="match status" value="1"/>
</dbReference>
<accession>A0A2P7MR99</accession>
<keyword evidence="1" id="KW-1133">Transmembrane helix</keyword>
<dbReference type="Pfam" id="PF00535">
    <property type="entry name" value="Glycos_transf_2"/>
    <property type="match status" value="1"/>
</dbReference>
<comment type="caution">
    <text evidence="3">The sequence shown here is derived from an EMBL/GenBank/DDBJ whole genome shotgun (WGS) entry which is preliminary data.</text>
</comment>
<evidence type="ECO:0000256" key="1">
    <source>
        <dbReference type="SAM" id="Phobius"/>
    </source>
</evidence>
<keyword evidence="1" id="KW-0812">Transmembrane</keyword>
<feature type="domain" description="Glycosyltransferase 2-like" evidence="2">
    <location>
        <begin position="37"/>
        <end position="162"/>
    </location>
</feature>
<dbReference type="Proteomes" id="UP000243002">
    <property type="component" value="Unassembled WGS sequence"/>
</dbReference>
<evidence type="ECO:0000259" key="2">
    <source>
        <dbReference type="Pfam" id="PF00535"/>
    </source>
</evidence>
<evidence type="ECO:0000313" key="4">
    <source>
        <dbReference type="Proteomes" id="UP000243002"/>
    </source>
</evidence>